<sequence length="246" mass="27439">MVNAALELLVAQGLGSGTERITLKGVFDYLQESQGIRLHYASVLGRIWVDQSEFQRDVAVAIASIDGSTAESEATVAGFLNILRKSDRTTLDGRWQTINRFCLYLGESNLNELVESPTWPLWVSIWAVSMSHPDETEPDLVRDALTKSYGSLTTNFEFAFDWAIAWLGFRVKAPLTTRQLSTAVSALAEGCALRDRLRSADIRDIKLPTGTKGRRESWTLFGIGLEALCRHFLEEIPSWEPGPIDF</sequence>
<protein>
    <submittedName>
        <fullName evidence="1">Unannotated protein</fullName>
    </submittedName>
</protein>
<name>A0A6J7E7T9_9ZZZZ</name>
<dbReference type="EMBL" id="CAFBLN010000064">
    <property type="protein sequence ID" value="CAB4877200.1"/>
    <property type="molecule type" value="Genomic_DNA"/>
</dbReference>
<accession>A0A6J7E7T9</accession>
<reference evidence="1" key="1">
    <citation type="submission" date="2020-05" db="EMBL/GenBank/DDBJ databases">
        <authorList>
            <person name="Chiriac C."/>
            <person name="Salcher M."/>
            <person name="Ghai R."/>
            <person name="Kavagutti S V."/>
        </authorList>
    </citation>
    <scope>NUCLEOTIDE SEQUENCE</scope>
</reference>
<proteinExistence type="predicted"/>
<organism evidence="1">
    <name type="scientific">freshwater metagenome</name>
    <dbReference type="NCBI Taxonomy" id="449393"/>
    <lineage>
        <taxon>unclassified sequences</taxon>
        <taxon>metagenomes</taxon>
        <taxon>ecological metagenomes</taxon>
    </lineage>
</organism>
<gene>
    <name evidence="1" type="ORF">UFOPK3381_01138</name>
</gene>
<dbReference type="AlphaFoldDB" id="A0A6J7E7T9"/>
<evidence type="ECO:0000313" key="1">
    <source>
        <dbReference type="EMBL" id="CAB4877200.1"/>
    </source>
</evidence>